<dbReference type="SUPFAM" id="SSF81901">
    <property type="entry name" value="HCP-like"/>
    <property type="match status" value="1"/>
</dbReference>
<gene>
    <name evidence="2" type="ORF">BFP71_04825</name>
</gene>
<protein>
    <submittedName>
        <fullName evidence="2">Uncharacterized protein</fullName>
    </submittedName>
</protein>
<keyword evidence="1" id="KW-0732">Signal</keyword>
<dbReference type="STRING" id="1563681.BFP71_04825"/>
<proteinExistence type="predicted"/>
<name>A0A1E5T6H8_9BACT</name>
<dbReference type="SMART" id="SM00028">
    <property type="entry name" value="TPR"/>
    <property type="match status" value="3"/>
</dbReference>
<dbReference type="Gene3D" id="1.25.40.10">
    <property type="entry name" value="Tetratricopeptide repeat domain"/>
    <property type="match status" value="2"/>
</dbReference>
<feature type="signal peptide" evidence="1">
    <location>
        <begin position="1"/>
        <end position="20"/>
    </location>
</feature>
<dbReference type="AlphaFoldDB" id="A0A1E5T6H8"/>
<evidence type="ECO:0000313" key="3">
    <source>
        <dbReference type="Proteomes" id="UP000095552"/>
    </source>
</evidence>
<dbReference type="RefSeq" id="WP_069834297.1">
    <property type="nucleotide sequence ID" value="NZ_MDGQ01000003.1"/>
</dbReference>
<dbReference type="InterPro" id="IPR011990">
    <property type="entry name" value="TPR-like_helical_dom_sf"/>
</dbReference>
<sequence length="440" mass="50298">MKLKALLLTAFLVLCSSLQAQFFWPENPEERSEAETLWTLFDDVYGQGDYEAAKPYLDQIIEKFPGLSTAVYINGLKVWKDTYKNSKDAAVKKETADKIMTLYEKRFDNFDGEKKKAIDRKAMDAFQYYYKDASKTQELLDLFEEAYELKGNDAYYPLGRYYMNMATFAYVRKVITDDDEVLRIYDRCTEHIDYQIAKSKNAGKSTNRQVAIKEFIDKKLADLKLVDCDFVVEKLVPEFEQDPDNAELANKIFAFAFEGGCTDADWFVKAAEKVFASNPQYGVGYLLGVKFGSEKDYDKSKSYFTQAAELTDDNTDKAKALKQVAATERIQGNKAEAKKFALQAAEVDPTLKEDMYTLIGDMIMGSDECDKKESQVTDRARFIAAHNYYIQGKNNLKAGQAREYFPTISDIFTEGKKEGDNLKVGCWIQTSVKLVRRPEQ</sequence>
<evidence type="ECO:0000313" key="2">
    <source>
        <dbReference type="EMBL" id="OEK06985.1"/>
    </source>
</evidence>
<feature type="chain" id="PRO_5009186130" evidence="1">
    <location>
        <begin position="21"/>
        <end position="440"/>
    </location>
</feature>
<reference evidence="2 3" key="1">
    <citation type="submission" date="2016-08" db="EMBL/GenBank/DDBJ databases">
        <title>Draft genome of Fabibacter sp. strain SK-8.</title>
        <authorList>
            <person name="Wong S.-K."/>
            <person name="Hamasaki K."/>
            <person name="Yoshizawa S."/>
        </authorList>
    </citation>
    <scope>NUCLEOTIDE SEQUENCE [LARGE SCALE GENOMIC DNA]</scope>
    <source>
        <strain evidence="2 3">SK-8</strain>
    </source>
</reference>
<dbReference type="EMBL" id="MDGQ01000003">
    <property type="protein sequence ID" value="OEK06985.1"/>
    <property type="molecule type" value="Genomic_DNA"/>
</dbReference>
<accession>A0A1E5T6H8</accession>
<dbReference type="OrthoDB" id="1490653at2"/>
<dbReference type="Proteomes" id="UP000095552">
    <property type="component" value="Unassembled WGS sequence"/>
</dbReference>
<keyword evidence="3" id="KW-1185">Reference proteome</keyword>
<comment type="caution">
    <text evidence="2">The sequence shown here is derived from an EMBL/GenBank/DDBJ whole genome shotgun (WGS) entry which is preliminary data.</text>
</comment>
<organism evidence="2 3">
    <name type="scientific">Roseivirga misakiensis</name>
    <dbReference type="NCBI Taxonomy" id="1563681"/>
    <lineage>
        <taxon>Bacteria</taxon>
        <taxon>Pseudomonadati</taxon>
        <taxon>Bacteroidota</taxon>
        <taxon>Cytophagia</taxon>
        <taxon>Cytophagales</taxon>
        <taxon>Roseivirgaceae</taxon>
        <taxon>Roseivirga</taxon>
    </lineage>
</organism>
<dbReference type="InterPro" id="IPR019734">
    <property type="entry name" value="TPR_rpt"/>
</dbReference>
<evidence type="ECO:0000256" key="1">
    <source>
        <dbReference type="SAM" id="SignalP"/>
    </source>
</evidence>